<dbReference type="Gene3D" id="3.40.50.720">
    <property type="entry name" value="NAD(P)-binding Rossmann-like Domain"/>
    <property type="match status" value="1"/>
</dbReference>
<protein>
    <submittedName>
        <fullName evidence="3">Alcohol dehydrogenase</fullName>
    </submittedName>
</protein>
<dbReference type="InterPro" id="IPR020843">
    <property type="entry name" value="ER"/>
</dbReference>
<dbReference type="RefSeq" id="WP_109648014.1">
    <property type="nucleotide sequence ID" value="NZ_QGGB01000010.1"/>
</dbReference>
<reference evidence="3 4" key="1">
    <citation type="submission" date="2018-05" db="EMBL/GenBank/DDBJ databases">
        <title>Rhodohalobacter halophilus gen. nov., sp. nov., a moderately halophilic member of the family Balneolaceae.</title>
        <authorList>
            <person name="Liu Z.-W."/>
        </authorList>
    </citation>
    <scope>NUCLEOTIDE SEQUENCE [LARGE SCALE GENOMIC DNA]</scope>
    <source>
        <strain evidence="3 4">8A47</strain>
    </source>
</reference>
<dbReference type="InterPro" id="IPR052100">
    <property type="entry name" value="SV-ATPase_mito-regulator"/>
</dbReference>
<accession>A0A316TQF3</accession>
<feature type="domain" description="Enoyl reductase (ER)" evidence="2">
    <location>
        <begin position="10"/>
        <end position="339"/>
    </location>
</feature>
<evidence type="ECO:0000313" key="3">
    <source>
        <dbReference type="EMBL" id="PWN05459.1"/>
    </source>
</evidence>
<evidence type="ECO:0000313" key="4">
    <source>
        <dbReference type="Proteomes" id="UP000245533"/>
    </source>
</evidence>
<dbReference type="Proteomes" id="UP000245533">
    <property type="component" value="Unassembled WGS sequence"/>
</dbReference>
<dbReference type="SUPFAM" id="SSF51735">
    <property type="entry name" value="NAD(P)-binding Rossmann-fold domains"/>
    <property type="match status" value="1"/>
</dbReference>
<evidence type="ECO:0000259" key="2">
    <source>
        <dbReference type="SMART" id="SM00829"/>
    </source>
</evidence>
<dbReference type="Pfam" id="PF13602">
    <property type="entry name" value="ADH_zinc_N_2"/>
    <property type="match status" value="1"/>
</dbReference>
<dbReference type="SUPFAM" id="SSF50129">
    <property type="entry name" value="GroES-like"/>
    <property type="match status" value="1"/>
</dbReference>
<sequence length="342" mass="37213">MRQIVNTSNGGYDVLEVQEVADLAPSDDQLLIQVKASGLNFADILARKGQYPDGPDKPCVMGYEVSGIVADAGSRVSREWIGKEVLAITRFGGQAEQVLVKENQVHIKPERLSFEEAATLPVNYITAWVLIVVMGGLRAGESVLIHNAGGGMGLAQLDIARHIGATTYGTASPRKHDFLSDRGLDHAIDYRTGDWLEELMDLTDDRGVELITDPLGGSHWKKSMKALRSTGRLGMYGISTASSGASNPVASTFRMLKTLAGMPIYHPLPLIGKNRGVYGVNLGHLWHEADKASGWVSDILTGVEEGWINPHVDTTFSFDNAGEAHRYIEERRNIGKVILVPE</sequence>
<dbReference type="EMBL" id="QGGB01000010">
    <property type="protein sequence ID" value="PWN05459.1"/>
    <property type="molecule type" value="Genomic_DNA"/>
</dbReference>
<dbReference type="Gene3D" id="3.90.180.10">
    <property type="entry name" value="Medium-chain alcohol dehydrogenases, catalytic domain"/>
    <property type="match status" value="1"/>
</dbReference>
<evidence type="ECO:0000256" key="1">
    <source>
        <dbReference type="ARBA" id="ARBA00023002"/>
    </source>
</evidence>
<dbReference type="AlphaFoldDB" id="A0A316TQF3"/>
<proteinExistence type="predicted"/>
<dbReference type="SMART" id="SM00829">
    <property type="entry name" value="PKS_ER"/>
    <property type="match status" value="1"/>
</dbReference>
<keyword evidence="1" id="KW-0560">Oxidoreductase</keyword>
<organism evidence="3 4">
    <name type="scientific">Rhodohalobacter mucosus</name>
    <dbReference type="NCBI Taxonomy" id="2079485"/>
    <lineage>
        <taxon>Bacteria</taxon>
        <taxon>Pseudomonadati</taxon>
        <taxon>Balneolota</taxon>
        <taxon>Balneolia</taxon>
        <taxon>Balneolales</taxon>
        <taxon>Balneolaceae</taxon>
        <taxon>Rhodohalobacter</taxon>
    </lineage>
</organism>
<dbReference type="InterPro" id="IPR013154">
    <property type="entry name" value="ADH-like_N"/>
</dbReference>
<dbReference type="PANTHER" id="PTHR44054">
    <property type="entry name" value="SYNAPTIC VESICLE MEMBRANE PROTEIN VAT-1 HOMOLOG-LIKE"/>
    <property type="match status" value="1"/>
</dbReference>
<dbReference type="InterPro" id="IPR036291">
    <property type="entry name" value="NAD(P)-bd_dom_sf"/>
</dbReference>
<name>A0A316TQF3_9BACT</name>
<keyword evidence="4" id="KW-1185">Reference proteome</keyword>
<dbReference type="Pfam" id="PF08240">
    <property type="entry name" value="ADH_N"/>
    <property type="match status" value="1"/>
</dbReference>
<dbReference type="OrthoDB" id="9787435at2"/>
<dbReference type="InterPro" id="IPR011032">
    <property type="entry name" value="GroES-like_sf"/>
</dbReference>
<dbReference type="PANTHER" id="PTHR44054:SF1">
    <property type="entry name" value="SYNAPTIC VESICLE MEMBRANE PROTEIN VAT-1 HOMOLOG"/>
    <property type="match status" value="1"/>
</dbReference>
<comment type="caution">
    <text evidence="3">The sequence shown here is derived from an EMBL/GenBank/DDBJ whole genome shotgun (WGS) entry which is preliminary data.</text>
</comment>
<dbReference type="GO" id="GO:0016491">
    <property type="term" value="F:oxidoreductase activity"/>
    <property type="evidence" value="ECO:0007669"/>
    <property type="project" value="UniProtKB-KW"/>
</dbReference>
<gene>
    <name evidence="3" type="ORF">DDZ15_15455</name>
</gene>